<evidence type="ECO:0000313" key="6">
    <source>
        <dbReference type="Proteomes" id="UP000243052"/>
    </source>
</evidence>
<dbReference type="EMBL" id="CP014247">
    <property type="protein sequence ID" value="AMD22311.1"/>
    <property type="molecule type" value="Genomic_DNA"/>
</dbReference>
<comment type="similarity">
    <text evidence="1 3">Belongs to the actin-binding proteins ADF family. GMF subfamily.</text>
</comment>
<protein>
    <submittedName>
        <fullName evidence="5">HGL029Wp</fullName>
    </submittedName>
</protein>
<dbReference type="PANTHER" id="PTHR11249">
    <property type="entry name" value="GLIAL FACTOR NATURATION FACTOR"/>
    <property type="match status" value="1"/>
</dbReference>
<dbReference type="InterPro" id="IPR002108">
    <property type="entry name" value="ADF-H"/>
</dbReference>
<dbReference type="AlphaFoldDB" id="A0A0X8HVK2"/>
<reference evidence="5 6" key="1">
    <citation type="submission" date="2016-01" db="EMBL/GenBank/DDBJ databases">
        <title>Genome sequence of the yeast Holleya sinecauda.</title>
        <authorList>
            <person name="Dietrich F.S."/>
        </authorList>
    </citation>
    <scope>NUCLEOTIDE SEQUENCE [LARGE SCALE GENOMIC DNA]</scope>
    <source>
        <strain evidence="5 6">ATCC 58844</strain>
    </source>
</reference>
<dbReference type="RefSeq" id="XP_017989307.1">
    <property type="nucleotide sequence ID" value="XM_018133530.1"/>
</dbReference>
<dbReference type="GO" id="GO:0030479">
    <property type="term" value="C:actin cortical patch"/>
    <property type="evidence" value="ECO:0007669"/>
    <property type="project" value="TreeGrafter"/>
</dbReference>
<dbReference type="PIRSF" id="PIRSF001788">
    <property type="entry name" value="GMF-beta"/>
    <property type="match status" value="1"/>
</dbReference>
<dbReference type="OrthoDB" id="3919494at2759"/>
<organism evidence="5 6">
    <name type="scientific">Eremothecium sinecaudum</name>
    <dbReference type="NCBI Taxonomy" id="45286"/>
    <lineage>
        <taxon>Eukaryota</taxon>
        <taxon>Fungi</taxon>
        <taxon>Dikarya</taxon>
        <taxon>Ascomycota</taxon>
        <taxon>Saccharomycotina</taxon>
        <taxon>Saccharomycetes</taxon>
        <taxon>Saccharomycetales</taxon>
        <taxon>Saccharomycetaceae</taxon>
        <taxon>Eremothecium</taxon>
    </lineage>
</organism>
<dbReference type="STRING" id="45286.A0A0X8HVK2"/>
<keyword evidence="6" id="KW-1185">Reference proteome</keyword>
<dbReference type="GO" id="GO:0071933">
    <property type="term" value="F:Arp2/3 complex binding"/>
    <property type="evidence" value="ECO:0007669"/>
    <property type="project" value="InterPro"/>
</dbReference>
<feature type="domain" description="ADF-H" evidence="4">
    <location>
        <begin position="2"/>
        <end position="147"/>
    </location>
</feature>
<keyword evidence="3" id="KW-0539">Nucleus</keyword>
<dbReference type="GO" id="GO:0003779">
    <property type="term" value="F:actin binding"/>
    <property type="evidence" value="ECO:0007669"/>
    <property type="project" value="InterPro"/>
</dbReference>
<dbReference type="Pfam" id="PF00241">
    <property type="entry name" value="Cofilin_ADF"/>
    <property type="match status" value="1"/>
</dbReference>
<dbReference type="PANTHER" id="PTHR11249:SF2">
    <property type="entry name" value="GLIA MATURATION FACTOR"/>
    <property type="match status" value="1"/>
</dbReference>
<evidence type="ECO:0000259" key="4">
    <source>
        <dbReference type="PROSITE" id="PS51263"/>
    </source>
</evidence>
<dbReference type="InterPro" id="IPR029006">
    <property type="entry name" value="ADF-H/Gelsolin-like_dom_sf"/>
</dbReference>
<evidence type="ECO:0000256" key="3">
    <source>
        <dbReference type="PIRNR" id="PIRNR001788"/>
    </source>
</evidence>
<dbReference type="GO" id="GO:0071846">
    <property type="term" value="P:actin filament debranching"/>
    <property type="evidence" value="ECO:0007669"/>
    <property type="project" value="InterPro"/>
</dbReference>
<dbReference type="InterPro" id="IPR011171">
    <property type="entry name" value="GMF"/>
</dbReference>
<dbReference type="GO" id="GO:0005634">
    <property type="term" value="C:nucleus"/>
    <property type="evidence" value="ECO:0007669"/>
    <property type="project" value="UniProtKB-SubCell"/>
</dbReference>
<dbReference type="SMART" id="SM00102">
    <property type="entry name" value="ADF"/>
    <property type="match status" value="1"/>
</dbReference>
<sequence>MSALTSIPQNTKDRIRQFRFSTSRADTIKAIILCIQRSPSYEVIIDEECTEEAEEVNNIEDLRDVLPANEPRYVLLAYPTSTVDLRKRTLLVLLYWKPVTVVSQEWKMVYAGALEHVRSECAPNKYVEVTSSLEDDNDVDELKGQLEIK</sequence>
<dbReference type="GeneID" id="28725657"/>
<proteinExistence type="inferred from homology"/>
<keyword evidence="2 3" id="KW-0963">Cytoplasm</keyword>
<dbReference type="GO" id="GO:0034316">
    <property type="term" value="P:negative regulation of Arp2/3 complex-mediated actin nucleation"/>
    <property type="evidence" value="ECO:0007669"/>
    <property type="project" value="TreeGrafter"/>
</dbReference>
<gene>
    <name evidence="5" type="ORF">AW171_hschr74338</name>
</gene>
<dbReference type="SUPFAM" id="SSF55753">
    <property type="entry name" value="Actin depolymerizing proteins"/>
    <property type="match status" value="1"/>
</dbReference>
<evidence type="ECO:0000256" key="1">
    <source>
        <dbReference type="ARBA" id="ARBA00010055"/>
    </source>
</evidence>
<evidence type="ECO:0000313" key="5">
    <source>
        <dbReference type="EMBL" id="AMD22311.1"/>
    </source>
</evidence>
<evidence type="ECO:0000256" key="2">
    <source>
        <dbReference type="ARBA" id="ARBA00022490"/>
    </source>
</evidence>
<dbReference type="Gene3D" id="3.40.20.10">
    <property type="entry name" value="Severin"/>
    <property type="match status" value="1"/>
</dbReference>
<accession>A0A0X8HVK2</accession>
<dbReference type="Proteomes" id="UP000243052">
    <property type="component" value="Chromosome vii"/>
</dbReference>
<comment type="subcellular location">
    <subcellularLocation>
        <location evidence="3">Cytoplasm</location>
    </subcellularLocation>
    <subcellularLocation>
        <location evidence="3">Nucleus</location>
    </subcellularLocation>
</comment>
<name>A0A0X8HVK2_9SACH</name>
<dbReference type="PROSITE" id="PS51263">
    <property type="entry name" value="ADF_H"/>
    <property type="match status" value="1"/>
</dbReference>